<evidence type="ECO:0000313" key="3">
    <source>
        <dbReference type="Proteomes" id="UP000808349"/>
    </source>
</evidence>
<accession>A0A9D7XHT5</accession>
<dbReference type="EMBL" id="JADKFW010000007">
    <property type="protein sequence ID" value="MBK9718122.1"/>
    <property type="molecule type" value="Genomic_DNA"/>
</dbReference>
<evidence type="ECO:0000256" key="1">
    <source>
        <dbReference type="SAM" id="Phobius"/>
    </source>
</evidence>
<feature type="transmembrane region" description="Helical" evidence="1">
    <location>
        <begin position="12"/>
        <end position="33"/>
    </location>
</feature>
<name>A0A9D7XHT5_9BACT</name>
<sequence>MNYDMQFFGMNIIWWFVWLVGFSFYFSFFVPVLKKKIRRTPLDVLQSRLSKGEINVYEYEQRKRFIEKDRDLIAKMFFSSRILNH</sequence>
<organism evidence="2 3">
    <name type="scientific">Candidatus Defluviibacterium haderslevense</name>
    <dbReference type="NCBI Taxonomy" id="2981993"/>
    <lineage>
        <taxon>Bacteria</taxon>
        <taxon>Pseudomonadati</taxon>
        <taxon>Bacteroidota</taxon>
        <taxon>Saprospiria</taxon>
        <taxon>Saprospirales</taxon>
        <taxon>Saprospiraceae</taxon>
        <taxon>Candidatus Defluviibacterium</taxon>
    </lineage>
</organism>
<dbReference type="AlphaFoldDB" id="A0A9D7XHT5"/>
<dbReference type="Proteomes" id="UP000808349">
    <property type="component" value="Unassembled WGS sequence"/>
</dbReference>
<comment type="caution">
    <text evidence="2">The sequence shown here is derived from an EMBL/GenBank/DDBJ whole genome shotgun (WGS) entry which is preliminary data.</text>
</comment>
<keyword evidence="1" id="KW-0472">Membrane</keyword>
<proteinExistence type="predicted"/>
<protein>
    <submittedName>
        <fullName evidence="2">SHOCT domain-containing protein</fullName>
    </submittedName>
</protein>
<evidence type="ECO:0000313" key="2">
    <source>
        <dbReference type="EMBL" id="MBK9718122.1"/>
    </source>
</evidence>
<gene>
    <name evidence="2" type="ORF">IPO85_11535</name>
</gene>
<keyword evidence="1" id="KW-0812">Transmembrane</keyword>
<keyword evidence="1" id="KW-1133">Transmembrane helix</keyword>
<reference evidence="2 3" key="1">
    <citation type="submission" date="2020-10" db="EMBL/GenBank/DDBJ databases">
        <title>Connecting structure to function with the recovery of over 1000 high-quality activated sludge metagenome-assembled genomes encoding full-length rRNA genes using long-read sequencing.</title>
        <authorList>
            <person name="Singleton C.M."/>
            <person name="Petriglieri F."/>
            <person name="Kristensen J.M."/>
            <person name="Kirkegaard R.H."/>
            <person name="Michaelsen T.Y."/>
            <person name="Andersen M.H."/>
            <person name="Karst S.M."/>
            <person name="Dueholm M.S."/>
            <person name="Nielsen P.H."/>
            <person name="Albertsen M."/>
        </authorList>
    </citation>
    <scope>NUCLEOTIDE SEQUENCE [LARGE SCALE GENOMIC DNA]</scope>
    <source>
        <strain evidence="2">Ribe_18-Q3-R11-54_BAT3C.373</strain>
    </source>
</reference>